<keyword evidence="3" id="KW-1185">Reference proteome</keyword>
<dbReference type="InterPro" id="IPR001245">
    <property type="entry name" value="Ser-Thr/Tyr_kinase_cat_dom"/>
</dbReference>
<dbReference type="KEGG" id="ngr:NAEGRDRAFT_49186"/>
<dbReference type="GO" id="GO:0005524">
    <property type="term" value="F:ATP binding"/>
    <property type="evidence" value="ECO:0007669"/>
    <property type="project" value="InterPro"/>
</dbReference>
<dbReference type="Proteomes" id="UP000006671">
    <property type="component" value="Unassembled WGS sequence"/>
</dbReference>
<dbReference type="InterPro" id="IPR011009">
    <property type="entry name" value="Kinase-like_dom_sf"/>
</dbReference>
<reference evidence="2 3" key="1">
    <citation type="journal article" date="2010" name="Cell">
        <title>The genome of Naegleria gruberi illuminates early eukaryotic versatility.</title>
        <authorList>
            <person name="Fritz-Laylin L.K."/>
            <person name="Prochnik S.E."/>
            <person name="Ginger M.L."/>
            <person name="Dacks J.B."/>
            <person name="Carpenter M.L."/>
            <person name="Field M.C."/>
            <person name="Kuo A."/>
            <person name="Paredez A."/>
            <person name="Chapman J."/>
            <person name="Pham J."/>
            <person name="Shu S."/>
            <person name="Neupane R."/>
            <person name="Cipriano M."/>
            <person name="Mancuso J."/>
            <person name="Tu H."/>
            <person name="Salamov A."/>
            <person name="Lindquist E."/>
            <person name="Shapiro H."/>
            <person name="Lucas S."/>
            <person name="Grigoriev I.V."/>
            <person name="Cande W.Z."/>
            <person name="Fulton C."/>
            <person name="Rokhsar D.S."/>
            <person name="Dawson S.C."/>
        </authorList>
    </citation>
    <scope>NUCLEOTIDE SEQUENCE [LARGE SCALE GENOMIC DNA]</scope>
    <source>
        <strain evidence="2 3">NEG-M</strain>
    </source>
</reference>
<dbReference type="STRING" id="5762.D2VFU0"/>
<evidence type="ECO:0000259" key="1">
    <source>
        <dbReference type="PROSITE" id="PS50011"/>
    </source>
</evidence>
<dbReference type="RefSeq" id="XP_002676991.1">
    <property type="nucleotide sequence ID" value="XM_002676945.1"/>
</dbReference>
<dbReference type="SUPFAM" id="SSF56112">
    <property type="entry name" value="Protein kinase-like (PK-like)"/>
    <property type="match status" value="1"/>
</dbReference>
<feature type="domain" description="Protein kinase" evidence="1">
    <location>
        <begin position="1"/>
        <end position="263"/>
    </location>
</feature>
<dbReference type="Gene3D" id="1.10.510.10">
    <property type="entry name" value="Transferase(Phosphotransferase) domain 1"/>
    <property type="match status" value="1"/>
</dbReference>
<dbReference type="Pfam" id="PF07714">
    <property type="entry name" value="PK_Tyr_Ser-Thr"/>
    <property type="match status" value="1"/>
</dbReference>
<dbReference type="PANTHER" id="PTHR44329">
    <property type="entry name" value="SERINE/THREONINE-PROTEIN KINASE TNNI3K-RELATED"/>
    <property type="match status" value="1"/>
</dbReference>
<dbReference type="OrthoDB" id="4062651at2759"/>
<dbReference type="VEuPathDB" id="AmoebaDB:NAEGRDRAFT_49186"/>
<dbReference type="SMART" id="SM00220">
    <property type="entry name" value="S_TKc"/>
    <property type="match status" value="1"/>
</dbReference>
<dbReference type="InterPro" id="IPR051681">
    <property type="entry name" value="Ser/Thr_Kinases-Pseudokinases"/>
</dbReference>
<dbReference type="GO" id="GO:0004674">
    <property type="term" value="F:protein serine/threonine kinase activity"/>
    <property type="evidence" value="ECO:0007669"/>
    <property type="project" value="TreeGrafter"/>
</dbReference>
<dbReference type="AlphaFoldDB" id="D2VFU0"/>
<gene>
    <name evidence="2" type="ORF">NAEGRDRAFT_49186</name>
</gene>
<name>D2VFU0_NAEGR</name>
<dbReference type="PROSITE" id="PS00108">
    <property type="entry name" value="PROTEIN_KINASE_ST"/>
    <property type="match status" value="1"/>
</dbReference>
<sequence length="287" mass="33137">MEPFANYITMYTLPKLFLKNNLQFSLESKADLVLQTEFTSFISKREYFTYMMAQIISCKLKKMENIIPNSSTNSEGELIGLFDDALDSFSAPSGSTLSELLQILFSLVKVSDIFKHLHAKNVIHFDIKTSNLLVKKIRINDSEIIHQVELSDFDVSPNIEKTDIVSYIKSEIPFYYFAPELRNRQENTELIDRSLDIYSFGVIMQKLLTEFKPNTAAILDSLFTGSKFSRYNKQASKIRYLGLKCVDMDPNNRPNFDEIHDELIEITTQVYLLYMVGSVYNAKKLIF</sequence>
<dbReference type="InParanoid" id="D2VFU0"/>
<organism evidence="3">
    <name type="scientific">Naegleria gruberi</name>
    <name type="common">Amoeba</name>
    <dbReference type="NCBI Taxonomy" id="5762"/>
    <lineage>
        <taxon>Eukaryota</taxon>
        <taxon>Discoba</taxon>
        <taxon>Heterolobosea</taxon>
        <taxon>Tetramitia</taxon>
        <taxon>Eutetramitia</taxon>
        <taxon>Vahlkampfiidae</taxon>
        <taxon>Naegleria</taxon>
    </lineage>
</organism>
<dbReference type="InterPro" id="IPR000719">
    <property type="entry name" value="Prot_kinase_dom"/>
</dbReference>
<evidence type="ECO:0000313" key="2">
    <source>
        <dbReference type="EMBL" id="EFC44247.1"/>
    </source>
</evidence>
<evidence type="ECO:0000313" key="3">
    <source>
        <dbReference type="Proteomes" id="UP000006671"/>
    </source>
</evidence>
<dbReference type="PROSITE" id="PS50011">
    <property type="entry name" value="PROTEIN_KINASE_DOM"/>
    <property type="match status" value="1"/>
</dbReference>
<dbReference type="GeneID" id="8848123"/>
<proteinExistence type="predicted"/>
<protein>
    <submittedName>
        <fullName evidence="2">Predicted protein</fullName>
    </submittedName>
</protein>
<accession>D2VFU0</accession>
<dbReference type="EMBL" id="GG738869">
    <property type="protein sequence ID" value="EFC44247.1"/>
    <property type="molecule type" value="Genomic_DNA"/>
</dbReference>
<dbReference type="eggNOG" id="KOG0192">
    <property type="taxonomic scope" value="Eukaryota"/>
</dbReference>
<dbReference type="InterPro" id="IPR008271">
    <property type="entry name" value="Ser/Thr_kinase_AS"/>
</dbReference>